<name>A0A1F7YEZ3_9BACT</name>
<evidence type="ECO:0008006" key="4">
    <source>
        <dbReference type="Google" id="ProtNLM"/>
    </source>
</evidence>
<protein>
    <recommendedName>
        <fullName evidence="4">Type II secretion system protein GspI C-terminal domain-containing protein</fullName>
    </recommendedName>
</protein>
<proteinExistence type="predicted"/>
<keyword evidence="1" id="KW-0472">Membrane</keyword>
<evidence type="ECO:0000313" key="3">
    <source>
        <dbReference type="Proteomes" id="UP000178851"/>
    </source>
</evidence>
<keyword evidence="1" id="KW-1133">Transmembrane helix</keyword>
<sequence length="157" mass="17552">MKGQSLFEVVLAIGLIGMILVSVVSLASSSVKTTNSSKVKSLASKFSQEGIEWIRSQRDQDWTTFASKSSAGTRIWCISDLTWPAGSSPWYCNHSGSWDYIPDPDNPALDSIYKREVFLTTLVAGTTIEAQVFVYWDDDSGYHEVRTSTILTRWKDQ</sequence>
<dbReference type="Proteomes" id="UP000178851">
    <property type="component" value="Unassembled WGS sequence"/>
</dbReference>
<evidence type="ECO:0000256" key="1">
    <source>
        <dbReference type="SAM" id="Phobius"/>
    </source>
</evidence>
<organism evidence="2 3">
    <name type="scientific">Candidatus Woesebacteria bacterium RIFCSPHIGHO2_01_FULL_39_28</name>
    <dbReference type="NCBI Taxonomy" id="1802496"/>
    <lineage>
        <taxon>Bacteria</taxon>
        <taxon>Candidatus Woeseibacteriota</taxon>
    </lineage>
</organism>
<dbReference type="AlphaFoldDB" id="A0A1F7YEZ3"/>
<gene>
    <name evidence="2" type="ORF">A2627_00155</name>
</gene>
<comment type="caution">
    <text evidence="2">The sequence shown here is derived from an EMBL/GenBank/DDBJ whole genome shotgun (WGS) entry which is preliminary data.</text>
</comment>
<accession>A0A1F7YEZ3</accession>
<keyword evidence="1" id="KW-0812">Transmembrane</keyword>
<reference evidence="2 3" key="1">
    <citation type="journal article" date="2016" name="Nat. Commun.">
        <title>Thousands of microbial genomes shed light on interconnected biogeochemical processes in an aquifer system.</title>
        <authorList>
            <person name="Anantharaman K."/>
            <person name="Brown C.T."/>
            <person name="Hug L.A."/>
            <person name="Sharon I."/>
            <person name="Castelle C.J."/>
            <person name="Probst A.J."/>
            <person name="Thomas B.C."/>
            <person name="Singh A."/>
            <person name="Wilkins M.J."/>
            <person name="Karaoz U."/>
            <person name="Brodie E.L."/>
            <person name="Williams K.H."/>
            <person name="Hubbard S.S."/>
            <person name="Banfield J.F."/>
        </authorList>
    </citation>
    <scope>NUCLEOTIDE SEQUENCE [LARGE SCALE GENOMIC DNA]</scope>
</reference>
<evidence type="ECO:0000313" key="2">
    <source>
        <dbReference type="EMBL" id="OGM25168.1"/>
    </source>
</evidence>
<feature type="transmembrane region" description="Helical" evidence="1">
    <location>
        <begin position="6"/>
        <end position="28"/>
    </location>
</feature>
<dbReference type="EMBL" id="MGGI01000022">
    <property type="protein sequence ID" value="OGM25168.1"/>
    <property type="molecule type" value="Genomic_DNA"/>
</dbReference>